<protein>
    <submittedName>
        <fullName evidence="1">Uncharacterized protein</fullName>
    </submittedName>
</protein>
<sequence length="63" mass="7037">MGRREDSMHVGNCINIRVEEGEAQLSVESRTELGPSINAAVQRQLAPEVPTGQILQNQTRHKR</sequence>
<name>A0A371XFL8_9HYPH</name>
<evidence type="ECO:0000313" key="2">
    <source>
        <dbReference type="Proteomes" id="UP000262379"/>
    </source>
</evidence>
<reference evidence="2" key="1">
    <citation type="submission" date="2018-08" db="EMBL/GenBank/DDBJ databases">
        <authorList>
            <person name="Im W.T."/>
        </authorList>
    </citation>
    <scope>NUCLEOTIDE SEQUENCE [LARGE SCALE GENOMIC DNA]</scope>
    <source>
        <strain evidence="2">LA-28</strain>
    </source>
</reference>
<proteinExistence type="predicted"/>
<organism evidence="1 2">
    <name type="scientific">Mesorhizobium denitrificans</name>
    <dbReference type="NCBI Taxonomy" id="2294114"/>
    <lineage>
        <taxon>Bacteria</taxon>
        <taxon>Pseudomonadati</taxon>
        <taxon>Pseudomonadota</taxon>
        <taxon>Alphaproteobacteria</taxon>
        <taxon>Hyphomicrobiales</taxon>
        <taxon>Phyllobacteriaceae</taxon>
        <taxon>Mesorhizobium</taxon>
    </lineage>
</organism>
<accession>A0A371XFL8</accession>
<keyword evidence="2" id="KW-1185">Reference proteome</keyword>
<dbReference type="EMBL" id="QURN01000005">
    <property type="protein sequence ID" value="RFC68019.1"/>
    <property type="molecule type" value="Genomic_DNA"/>
</dbReference>
<dbReference type="AlphaFoldDB" id="A0A371XFL8"/>
<comment type="caution">
    <text evidence="1">The sequence shown here is derived from an EMBL/GenBank/DDBJ whole genome shotgun (WGS) entry which is preliminary data.</text>
</comment>
<evidence type="ECO:0000313" key="1">
    <source>
        <dbReference type="EMBL" id="RFC68019.1"/>
    </source>
</evidence>
<dbReference type="Proteomes" id="UP000262379">
    <property type="component" value="Unassembled WGS sequence"/>
</dbReference>
<gene>
    <name evidence="1" type="ORF">DY251_06915</name>
</gene>